<dbReference type="RefSeq" id="WP_418159077.1">
    <property type="nucleotide sequence ID" value="NZ_JBBLZC010000007.1"/>
</dbReference>
<evidence type="ECO:0000256" key="1">
    <source>
        <dbReference type="SAM" id="MobiDB-lite"/>
    </source>
</evidence>
<dbReference type="EMBL" id="JBBLZC010000007">
    <property type="protein sequence ID" value="MEK0083229.1"/>
    <property type="molecule type" value="Genomic_DNA"/>
</dbReference>
<keyword evidence="3" id="KW-0282">Flagellum</keyword>
<proteinExistence type="predicted"/>
<feature type="compositionally biased region" description="Basic and acidic residues" evidence="1">
    <location>
        <begin position="139"/>
        <end position="151"/>
    </location>
</feature>
<feature type="region of interest" description="Disordered" evidence="1">
    <location>
        <begin position="125"/>
        <end position="158"/>
    </location>
</feature>
<sequence>MPAFAPAEAAPPRVDASAGPPLQPSVPPAPLAPPHVLAGQVMARLVRHDSGSGHRLTIELDPAELGPVEVTLRLDDRGSATAVFTVDRPETLHLLQRDARTLVEMLESAGFALDVGGLGFSLRDDGQGRHRMSQQPESAEPRWLQRHDAGDGGHSGHGVVASRSLLDLSV</sequence>
<evidence type="ECO:0000259" key="2">
    <source>
        <dbReference type="Pfam" id="PF02120"/>
    </source>
</evidence>
<feature type="domain" description="Flagellar hook-length control protein-like C-terminal" evidence="2">
    <location>
        <begin position="48"/>
        <end position="126"/>
    </location>
</feature>
<feature type="compositionally biased region" description="Low complexity" evidence="1">
    <location>
        <begin position="1"/>
        <end position="12"/>
    </location>
</feature>
<dbReference type="CDD" id="cd17470">
    <property type="entry name" value="T3SS_Flik_C"/>
    <property type="match status" value="1"/>
</dbReference>
<keyword evidence="3" id="KW-0969">Cilium</keyword>
<protein>
    <submittedName>
        <fullName evidence="3">Flagellar hook-length control protein FliK</fullName>
    </submittedName>
</protein>
<dbReference type="InterPro" id="IPR038610">
    <property type="entry name" value="FliK-like_C_sf"/>
</dbReference>
<gene>
    <name evidence="3" type="ORF">U1T56_08695</name>
</gene>
<keyword evidence="4" id="KW-1185">Reference proteome</keyword>
<comment type="caution">
    <text evidence="3">The sequence shown here is derived from an EMBL/GenBank/DDBJ whole genome shotgun (WGS) entry which is preliminary data.</text>
</comment>
<reference evidence="3 4" key="1">
    <citation type="submission" date="2024-01" db="EMBL/GenBank/DDBJ databases">
        <title>Multi-omics insights into the function and evolution of sodium benzoate biodegradation pathways in Benzoatithermus flavus gen. nov., sp. nov. from hot spring.</title>
        <authorList>
            <person name="Hu C.-J."/>
            <person name="Li W.-J."/>
        </authorList>
    </citation>
    <scope>NUCLEOTIDE SEQUENCE [LARGE SCALE GENOMIC DNA]</scope>
    <source>
        <strain evidence="3 4">SYSU G07066</strain>
    </source>
</reference>
<dbReference type="Pfam" id="PF02120">
    <property type="entry name" value="Flg_hook"/>
    <property type="match status" value="1"/>
</dbReference>
<evidence type="ECO:0000313" key="3">
    <source>
        <dbReference type="EMBL" id="MEK0083229.1"/>
    </source>
</evidence>
<feature type="region of interest" description="Disordered" evidence="1">
    <location>
        <begin position="1"/>
        <end position="29"/>
    </location>
</feature>
<dbReference type="Proteomes" id="UP001375743">
    <property type="component" value="Unassembled WGS sequence"/>
</dbReference>
<evidence type="ECO:0000313" key="4">
    <source>
        <dbReference type="Proteomes" id="UP001375743"/>
    </source>
</evidence>
<organism evidence="3 4">
    <name type="scientific">Benzoatithermus flavus</name>
    <dbReference type="NCBI Taxonomy" id="3108223"/>
    <lineage>
        <taxon>Bacteria</taxon>
        <taxon>Pseudomonadati</taxon>
        <taxon>Pseudomonadota</taxon>
        <taxon>Alphaproteobacteria</taxon>
        <taxon>Geminicoccales</taxon>
        <taxon>Geminicoccaceae</taxon>
        <taxon>Benzoatithermus</taxon>
    </lineage>
</organism>
<accession>A0ABU8XQ74</accession>
<dbReference type="InterPro" id="IPR021136">
    <property type="entry name" value="Flagellar_hook_control-like_C"/>
</dbReference>
<keyword evidence="3" id="KW-0966">Cell projection</keyword>
<name>A0ABU8XQ74_9PROT</name>
<dbReference type="Gene3D" id="3.30.750.140">
    <property type="match status" value="1"/>
</dbReference>